<dbReference type="InterPro" id="IPR036249">
    <property type="entry name" value="Thioredoxin-like_sf"/>
</dbReference>
<evidence type="ECO:0000313" key="9">
    <source>
        <dbReference type="EMBL" id="KAK9731050.1"/>
    </source>
</evidence>
<dbReference type="PANTHER" id="PTHR46426:SF1">
    <property type="entry name" value="PROTEIN DISULFIDE-ISOMERASE TMX3"/>
    <property type="match status" value="1"/>
</dbReference>
<keyword evidence="7" id="KW-0732">Signal</keyword>
<dbReference type="GO" id="GO:0005789">
    <property type="term" value="C:endoplasmic reticulum membrane"/>
    <property type="evidence" value="ECO:0007669"/>
    <property type="project" value="UniProtKB-SubCell"/>
</dbReference>
<evidence type="ECO:0000259" key="8">
    <source>
        <dbReference type="PROSITE" id="PS51352"/>
    </source>
</evidence>
<evidence type="ECO:0000313" key="10">
    <source>
        <dbReference type="Proteomes" id="UP001458880"/>
    </source>
</evidence>
<keyword evidence="4 6" id="KW-0472">Membrane</keyword>
<keyword evidence="10" id="KW-1185">Reference proteome</keyword>
<comment type="function">
    <text evidence="5">Probable disulfide isomerase, which participates in the folding of proteins containing disulfide bonds. May act as a dithiol oxidase. Acts as a regulator of endoplasmic reticulum-mitochondria contact sites via its ability to regulate redox signals.</text>
</comment>
<reference evidence="9 10" key="1">
    <citation type="journal article" date="2024" name="BMC Genomics">
        <title>De novo assembly and annotation of Popillia japonica's genome with initial clues to its potential as an invasive pest.</title>
        <authorList>
            <person name="Cucini C."/>
            <person name="Boschi S."/>
            <person name="Funari R."/>
            <person name="Cardaioli E."/>
            <person name="Iannotti N."/>
            <person name="Marturano G."/>
            <person name="Paoli F."/>
            <person name="Bruttini M."/>
            <person name="Carapelli A."/>
            <person name="Frati F."/>
            <person name="Nardi F."/>
        </authorList>
    </citation>
    <scope>NUCLEOTIDE SEQUENCE [LARGE SCALE GENOMIC DNA]</scope>
    <source>
        <strain evidence="9">DMR45628</strain>
    </source>
</reference>
<feature type="transmembrane region" description="Helical" evidence="6">
    <location>
        <begin position="419"/>
        <end position="439"/>
    </location>
</feature>
<dbReference type="PROSITE" id="PS51352">
    <property type="entry name" value="THIOREDOXIN_2"/>
    <property type="match status" value="1"/>
</dbReference>
<evidence type="ECO:0000256" key="4">
    <source>
        <dbReference type="ARBA" id="ARBA00023136"/>
    </source>
</evidence>
<evidence type="ECO:0000256" key="6">
    <source>
        <dbReference type="SAM" id="Phobius"/>
    </source>
</evidence>
<keyword evidence="2 6" id="KW-0812">Transmembrane</keyword>
<feature type="signal peptide" evidence="7">
    <location>
        <begin position="1"/>
        <end position="19"/>
    </location>
</feature>
<dbReference type="Pfam" id="PF13848">
    <property type="entry name" value="Thioredoxin_6"/>
    <property type="match status" value="1"/>
</dbReference>
<comment type="subcellular location">
    <subcellularLocation>
        <location evidence="1">Endoplasmic reticulum membrane</location>
        <topology evidence="1">Single-pass membrane protein</topology>
    </subcellularLocation>
</comment>
<organism evidence="9 10">
    <name type="scientific">Popillia japonica</name>
    <name type="common">Japanese beetle</name>
    <dbReference type="NCBI Taxonomy" id="7064"/>
    <lineage>
        <taxon>Eukaryota</taxon>
        <taxon>Metazoa</taxon>
        <taxon>Ecdysozoa</taxon>
        <taxon>Arthropoda</taxon>
        <taxon>Hexapoda</taxon>
        <taxon>Insecta</taxon>
        <taxon>Pterygota</taxon>
        <taxon>Neoptera</taxon>
        <taxon>Endopterygota</taxon>
        <taxon>Coleoptera</taxon>
        <taxon>Polyphaga</taxon>
        <taxon>Scarabaeiformia</taxon>
        <taxon>Scarabaeidae</taxon>
        <taxon>Rutelinae</taxon>
        <taxon>Popillia</taxon>
    </lineage>
</organism>
<name>A0AAW1LB41_POPJA</name>
<protein>
    <submittedName>
        <fullName evidence="9">Thioredoxin</fullName>
    </submittedName>
</protein>
<dbReference type="InterPro" id="IPR017937">
    <property type="entry name" value="Thioredoxin_CS"/>
</dbReference>
<evidence type="ECO:0000256" key="3">
    <source>
        <dbReference type="ARBA" id="ARBA00022989"/>
    </source>
</evidence>
<dbReference type="AlphaFoldDB" id="A0AAW1LB41"/>
<evidence type="ECO:0000256" key="1">
    <source>
        <dbReference type="ARBA" id="ARBA00004389"/>
    </source>
</evidence>
<evidence type="ECO:0000256" key="5">
    <source>
        <dbReference type="ARBA" id="ARBA00045246"/>
    </source>
</evidence>
<accession>A0AAW1LB41</accession>
<dbReference type="PROSITE" id="PS00194">
    <property type="entry name" value="THIOREDOXIN_1"/>
    <property type="match status" value="1"/>
</dbReference>
<dbReference type="PRINTS" id="PR00421">
    <property type="entry name" value="THIOREDOXIN"/>
</dbReference>
<dbReference type="PANTHER" id="PTHR46426">
    <property type="entry name" value="PROTEIN DISULFIDE-ISOMERASE TMX3"/>
    <property type="match status" value="1"/>
</dbReference>
<dbReference type="Proteomes" id="UP001458880">
    <property type="component" value="Unassembled WGS sequence"/>
</dbReference>
<dbReference type="SUPFAM" id="SSF52833">
    <property type="entry name" value="Thioredoxin-like"/>
    <property type="match status" value="1"/>
</dbReference>
<sequence>MVYLNILVLITVCTGTGYASRVLELSDKFSEVRREGGHWLVMFYAPWCGHCKRLEPIWGHIAQALYKTNIRVGRVDCTRFSSLAAEFSISGFPTIKFIKGEEEHTFLGEEEHTFLGDRTKQEIVNFALRMSGPPVQELTRADSLAMIKGQNHLFFMYVGIQDGALWDAYYSVAIKFQPHGFLYVGIQDGALWDAYYSVAIKFQPHGFFYSANTDIAKQHVDLDELPAVFVYKESLHYFYPVESGSLSQDAEHLNTSMYNWINEERFETFPKVTRGNINELMQTKKYIVLVVVEENKLQEISPEMIEFRDMVESVIRKKRDKYHKNFQFGWTGSPELANSIAMSILPLPYLLVLNSTTHHHHIPEDDPTHLTPEALDIFLEKISNQTALIYGGNSLGVKLYRTYFEARSSLADMYRGNPVLTLVLFGLPLGFLSLILYSICCSDILDADEEDEPPHEKKE</sequence>
<dbReference type="EMBL" id="JASPKY010000138">
    <property type="protein sequence ID" value="KAK9731050.1"/>
    <property type="molecule type" value="Genomic_DNA"/>
</dbReference>
<evidence type="ECO:0000256" key="2">
    <source>
        <dbReference type="ARBA" id="ARBA00022692"/>
    </source>
</evidence>
<feature type="chain" id="PRO_5043721555" evidence="7">
    <location>
        <begin position="20"/>
        <end position="459"/>
    </location>
</feature>
<keyword evidence="3 6" id="KW-1133">Transmembrane helix</keyword>
<evidence type="ECO:0000256" key="7">
    <source>
        <dbReference type="SAM" id="SignalP"/>
    </source>
</evidence>
<dbReference type="Gene3D" id="3.40.30.10">
    <property type="entry name" value="Glutaredoxin"/>
    <property type="match status" value="1"/>
</dbReference>
<feature type="domain" description="Thioredoxin" evidence="8">
    <location>
        <begin position="4"/>
        <end position="132"/>
    </location>
</feature>
<dbReference type="InterPro" id="IPR013766">
    <property type="entry name" value="Thioredoxin_domain"/>
</dbReference>
<gene>
    <name evidence="9" type="ORF">QE152_g13987</name>
</gene>
<proteinExistence type="predicted"/>
<dbReference type="Pfam" id="PF00085">
    <property type="entry name" value="Thioredoxin"/>
    <property type="match status" value="1"/>
</dbReference>
<dbReference type="InterPro" id="IPR052250">
    <property type="entry name" value="PDI_TMX3"/>
</dbReference>
<comment type="caution">
    <text evidence="9">The sequence shown here is derived from an EMBL/GenBank/DDBJ whole genome shotgun (WGS) entry which is preliminary data.</text>
</comment>